<dbReference type="OrthoDB" id="682251at2759"/>
<dbReference type="EMBL" id="SMOL01000417">
    <property type="protein sequence ID" value="KAB2614445.1"/>
    <property type="molecule type" value="Genomic_DNA"/>
</dbReference>
<organism evidence="1 2">
    <name type="scientific">Pyrus ussuriensis x Pyrus communis</name>
    <dbReference type="NCBI Taxonomy" id="2448454"/>
    <lineage>
        <taxon>Eukaryota</taxon>
        <taxon>Viridiplantae</taxon>
        <taxon>Streptophyta</taxon>
        <taxon>Embryophyta</taxon>
        <taxon>Tracheophyta</taxon>
        <taxon>Spermatophyta</taxon>
        <taxon>Magnoliopsida</taxon>
        <taxon>eudicotyledons</taxon>
        <taxon>Gunneridae</taxon>
        <taxon>Pentapetalae</taxon>
        <taxon>rosids</taxon>
        <taxon>fabids</taxon>
        <taxon>Rosales</taxon>
        <taxon>Rosaceae</taxon>
        <taxon>Amygdaloideae</taxon>
        <taxon>Maleae</taxon>
        <taxon>Pyrus</taxon>
    </lineage>
</organism>
<dbReference type="Proteomes" id="UP000327157">
    <property type="component" value="Unassembled WGS sequence"/>
</dbReference>
<reference evidence="1 2" key="2">
    <citation type="submission" date="2019-11" db="EMBL/GenBank/DDBJ databases">
        <title>A de novo genome assembly of a pear dwarfing rootstock.</title>
        <authorList>
            <person name="Wang F."/>
            <person name="Wang J."/>
            <person name="Li S."/>
            <person name="Zhang Y."/>
            <person name="Fang M."/>
            <person name="Ma L."/>
            <person name="Zhao Y."/>
            <person name="Jiang S."/>
        </authorList>
    </citation>
    <scope>NUCLEOTIDE SEQUENCE [LARGE SCALE GENOMIC DNA]</scope>
    <source>
        <strain evidence="1">S2</strain>
        <tissue evidence="1">Leaf</tissue>
    </source>
</reference>
<dbReference type="Gene3D" id="2.40.70.10">
    <property type="entry name" value="Acid Proteases"/>
    <property type="match status" value="1"/>
</dbReference>
<gene>
    <name evidence="1" type="ORF">D8674_042373</name>
</gene>
<proteinExistence type="predicted"/>
<evidence type="ECO:0000313" key="1">
    <source>
        <dbReference type="EMBL" id="KAB2614445.1"/>
    </source>
</evidence>
<sequence>MRRLAVAVGKLSNVVSREVPRTLYSLKLSGVEINDLAKQLAALCTYLKVEEKCSTVRLSGFTALDVPPPQGPLWGCPERCILSNSPALRSTTWPSSLLLSDFHNGFGKNSE</sequence>
<reference evidence="1 2" key="1">
    <citation type="submission" date="2019-09" db="EMBL/GenBank/DDBJ databases">
        <authorList>
            <person name="Ou C."/>
        </authorList>
    </citation>
    <scope>NUCLEOTIDE SEQUENCE [LARGE SCALE GENOMIC DNA]</scope>
    <source>
        <strain evidence="1">S2</strain>
        <tissue evidence="1">Leaf</tissue>
    </source>
</reference>
<comment type="caution">
    <text evidence="1">The sequence shown here is derived from an EMBL/GenBank/DDBJ whole genome shotgun (WGS) entry which is preliminary data.</text>
</comment>
<keyword evidence="2" id="KW-1185">Reference proteome</keyword>
<name>A0A5N5GG23_9ROSA</name>
<dbReference type="AlphaFoldDB" id="A0A5N5GG23"/>
<protein>
    <submittedName>
        <fullName evidence="1">Aspartic proteinase-like</fullName>
    </submittedName>
</protein>
<dbReference type="InterPro" id="IPR021109">
    <property type="entry name" value="Peptidase_aspartic_dom_sf"/>
</dbReference>
<accession>A0A5N5GG23</accession>
<evidence type="ECO:0000313" key="2">
    <source>
        <dbReference type="Proteomes" id="UP000327157"/>
    </source>
</evidence>